<comment type="similarity">
    <text evidence="4">Belongs to the glycosyl hydrolase 18 family.</text>
</comment>
<accession>A0ABM1IJH1</accession>
<dbReference type="InterPro" id="IPR017853">
    <property type="entry name" value="GH"/>
</dbReference>
<organism evidence="6 8">
    <name type="scientific">Polistes dominula</name>
    <name type="common">European paper wasp</name>
    <name type="synonym">Vespa dominula</name>
    <dbReference type="NCBI Taxonomy" id="743375"/>
    <lineage>
        <taxon>Eukaryota</taxon>
        <taxon>Metazoa</taxon>
        <taxon>Ecdysozoa</taxon>
        <taxon>Arthropoda</taxon>
        <taxon>Hexapoda</taxon>
        <taxon>Insecta</taxon>
        <taxon>Pterygota</taxon>
        <taxon>Neoptera</taxon>
        <taxon>Endopterygota</taxon>
        <taxon>Hymenoptera</taxon>
        <taxon>Apocrita</taxon>
        <taxon>Aculeata</taxon>
        <taxon>Vespoidea</taxon>
        <taxon>Vespidae</taxon>
        <taxon>Polistinae</taxon>
        <taxon>Polistini</taxon>
        <taxon>Polistes</taxon>
    </lineage>
</organism>
<dbReference type="GeneID" id="107068471"/>
<proteinExistence type="inferred from homology"/>
<name>A0ABM1IJH1_POLDO</name>
<protein>
    <submittedName>
        <fullName evidence="7 8">Chitinase-3-like protein 2</fullName>
    </submittedName>
</protein>
<dbReference type="InterPro" id="IPR011583">
    <property type="entry name" value="Chitinase_II/V-like_cat"/>
</dbReference>
<evidence type="ECO:0000313" key="8">
    <source>
        <dbReference type="RefSeq" id="XP_015180358.1"/>
    </source>
</evidence>
<dbReference type="SMART" id="SM00636">
    <property type="entry name" value="Glyco_18"/>
    <property type="match status" value="1"/>
</dbReference>
<dbReference type="RefSeq" id="XP_015180357.1">
    <property type="nucleotide sequence ID" value="XM_015324871.1"/>
</dbReference>
<dbReference type="InterPro" id="IPR029070">
    <property type="entry name" value="Chitinase_insertion_sf"/>
</dbReference>
<dbReference type="PROSITE" id="PS51910">
    <property type="entry name" value="GH18_2"/>
    <property type="match status" value="1"/>
</dbReference>
<evidence type="ECO:0000256" key="1">
    <source>
        <dbReference type="ARBA" id="ARBA00022801"/>
    </source>
</evidence>
<dbReference type="InterPro" id="IPR001579">
    <property type="entry name" value="Glyco_hydro_18_chit_AS"/>
</dbReference>
<dbReference type="SUPFAM" id="SSF51445">
    <property type="entry name" value="(Trans)glycosidases"/>
    <property type="match status" value="1"/>
</dbReference>
<dbReference type="PROSITE" id="PS01095">
    <property type="entry name" value="GH18_1"/>
    <property type="match status" value="1"/>
</dbReference>
<dbReference type="SUPFAM" id="SSF54556">
    <property type="entry name" value="Chitinase insertion domain"/>
    <property type="match status" value="1"/>
</dbReference>
<feature type="domain" description="GH18" evidence="5">
    <location>
        <begin position="55"/>
        <end position="415"/>
    </location>
</feature>
<evidence type="ECO:0000313" key="7">
    <source>
        <dbReference type="RefSeq" id="XP_015180357.1"/>
    </source>
</evidence>
<dbReference type="Gene3D" id="3.20.20.80">
    <property type="entry name" value="Glycosidases"/>
    <property type="match status" value="1"/>
</dbReference>
<keyword evidence="1 3" id="KW-0378">Hydrolase</keyword>
<dbReference type="Pfam" id="PF00704">
    <property type="entry name" value="Glyco_hydro_18"/>
    <property type="match status" value="1"/>
</dbReference>
<evidence type="ECO:0000259" key="5">
    <source>
        <dbReference type="PROSITE" id="PS51910"/>
    </source>
</evidence>
<gene>
    <name evidence="7 8" type="primary">LOC107068471</name>
</gene>
<dbReference type="PANTHER" id="PTHR11177:SF390">
    <property type="entry name" value="CHITINASE 11"/>
    <property type="match status" value="1"/>
</dbReference>
<dbReference type="Proteomes" id="UP000694924">
    <property type="component" value="Unplaced"/>
</dbReference>
<sequence length="415" mass="48010">MNIYSRIETDEQQLINFNRINLLEKLLSWTMHQNMDTDININIDYKQQSNNSTEKFVVCYYTVPNNWSTTWSLLPKQIDPHICTHIIIGFASIANCSVDMGDDEWAYKEVVNIKNFNPNLKVMISIGGGNDDGMNSEFSNMIKNHTNRKQFIRSVLNVTMKLNLDGLDLDWEFPTWSSGKEIEKIHFAQLIEELRKEFDRSNRKLILSVAVGAPQAIIDQCYIVPNMAEHVDFINLMSYDYHFFVKYFPVTDFNAPLYPNNMELGYLSKLNVNFSAHYWITKKMPRDKIVVGIPMYGHSYKLDNPLNHNLLAPATGFGQLGSNGFVSYSTICQFLDSGAISVFENTSKVPYAYKDYEWISYDDNQSIYYKTKWILDNDFKGAMVFSLNVDDWKNKCNANETFPLTRAVTKILRGK</sequence>
<evidence type="ECO:0000313" key="6">
    <source>
        <dbReference type="Proteomes" id="UP000694924"/>
    </source>
</evidence>
<evidence type="ECO:0000256" key="3">
    <source>
        <dbReference type="RuleBase" id="RU000489"/>
    </source>
</evidence>
<dbReference type="RefSeq" id="XP_015180358.1">
    <property type="nucleotide sequence ID" value="XM_015324872.1"/>
</dbReference>
<dbReference type="InterPro" id="IPR001223">
    <property type="entry name" value="Glyco_hydro18_cat"/>
</dbReference>
<keyword evidence="2 3" id="KW-0326">Glycosidase</keyword>
<reference evidence="7 8" key="1">
    <citation type="submission" date="2025-05" db="UniProtKB">
        <authorList>
            <consortium name="RefSeq"/>
        </authorList>
    </citation>
    <scope>IDENTIFICATION</scope>
    <source>
        <tissue evidence="7 8">Whole body</tissue>
    </source>
</reference>
<dbReference type="Gene3D" id="3.10.50.10">
    <property type="match status" value="1"/>
</dbReference>
<evidence type="ECO:0000256" key="4">
    <source>
        <dbReference type="RuleBase" id="RU004453"/>
    </source>
</evidence>
<dbReference type="InterPro" id="IPR050314">
    <property type="entry name" value="Glycosyl_Hydrlase_18"/>
</dbReference>
<dbReference type="PANTHER" id="PTHR11177">
    <property type="entry name" value="CHITINASE"/>
    <property type="match status" value="1"/>
</dbReference>
<evidence type="ECO:0000256" key="2">
    <source>
        <dbReference type="ARBA" id="ARBA00023295"/>
    </source>
</evidence>
<keyword evidence="6" id="KW-1185">Reference proteome</keyword>